<evidence type="ECO:0000256" key="1">
    <source>
        <dbReference type="SAM" id="MobiDB-lite"/>
    </source>
</evidence>
<keyword evidence="2" id="KW-0812">Transmembrane</keyword>
<feature type="transmembrane region" description="Helical" evidence="2">
    <location>
        <begin position="46"/>
        <end position="68"/>
    </location>
</feature>
<proteinExistence type="predicted"/>
<name>A0AAE0ZJ57_9GAST</name>
<keyword evidence="2" id="KW-1133">Transmembrane helix</keyword>
<protein>
    <submittedName>
        <fullName evidence="3">Uncharacterized protein</fullName>
    </submittedName>
</protein>
<feature type="transmembrane region" description="Helical" evidence="2">
    <location>
        <begin position="80"/>
        <end position="103"/>
    </location>
</feature>
<feature type="region of interest" description="Disordered" evidence="1">
    <location>
        <begin position="137"/>
        <end position="167"/>
    </location>
</feature>
<keyword evidence="2" id="KW-0472">Membrane</keyword>
<organism evidence="3 4">
    <name type="scientific">Elysia crispata</name>
    <name type="common">lettuce slug</name>
    <dbReference type="NCBI Taxonomy" id="231223"/>
    <lineage>
        <taxon>Eukaryota</taxon>
        <taxon>Metazoa</taxon>
        <taxon>Spiralia</taxon>
        <taxon>Lophotrochozoa</taxon>
        <taxon>Mollusca</taxon>
        <taxon>Gastropoda</taxon>
        <taxon>Heterobranchia</taxon>
        <taxon>Euthyneura</taxon>
        <taxon>Panpulmonata</taxon>
        <taxon>Sacoglossa</taxon>
        <taxon>Placobranchoidea</taxon>
        <taxon>Plakobranchidae</taxon>
        <taxon>Elysia</taxon>
    </lineage>
</organism>
<sequence>MDWSSAKTSKSSKGLWIFSYDEHTFKYADSEVTIAHQATRITASTAVVLGCVALMFSPFHAIETVLGVPLEKKLHRFSALLTFSVALVTCGCCITAMIIWGLGVHDNDQYILGPGFVTCLVGGFFVLLGGMEANNATKEPPQSVNRHSHRRPTARSVLRPERKTGTF</sequence>
<dbReference type="AlphaFoldDB" id="A0AAE0ZJ57"/>
<accession>A0AAE0ZJ57</accession>
<reference evidence="3" key="1">
    <citation type="journal article" date="2023" name="G3 (Bethesda)">
        <title>A reference genome for the long-term kleptoplast-retaining sea slug Elysia crispata morphotype clarki.</title>
        <authorList>
            <person name="Eastman K.E."/>
            <person name="Pendleton A.L."/>
            <person name="Shaikh M.A."/>
            <person name="Suttiyut T."/>
            <person name="Ogas R."/>
            <person name="Tomko P."/>
            <person name="Gavelis G."/>
            <person name="Widhalm J.R."/>
            <person name="Wisecaver J.H."/>
        </authorList>
    </citation>
    <scope>NUCLEOTIDE SEQUENCE</scope>
    <source>
        <strain evidence="3">ECLA1</strain>
    </source>
</reference>
<evidence type="ECO:0000256" key="2">
    <source>
        <dbReference type="SAM" id="Phobius"/>
    </source>
</evidence>
<dbReference type="Proteomes" id="UP001283361">
    <property type="component" value="Unassembled WGS sequence"/>
</dbReference>
<dbReference type="EMBL" id="JAWDGP010003931">
    <property type="protein sequence ID" value="KAK3769392.1"/>
    <property type="molecule type" value="Genomic_DNA"/>
</dbReference>
<feature type="transmembrane region" description="Helical" evidence="2">
    <location>
        <begin position="109"/>
        <end position="128"/>
    </location>
</feature>
<evidence type="ECO:0000313" key="3">
    <source>
        <dbReference type="EMBL" id="KAK3769392.1"/>
    </source>
</evidence>
<dbReference type="Gene3D" id="1.20.140.150">
    <property type="match status" value="1"/>
</dbReference>
<keyword evidence="4" id="KW-1185">Reference proteome</keyword>
<evidence type="ECO:0000313" key="4">
    <source>
        <dbReference type="Proteomes" id="UP001283361"/>
    </source>
</evidence>
<comment type="caution">
    <text evidence="3">The sequence shown here is derived from an EMBL/GenBank/DDBJ whole genome shotgun (WGS) entry which is preliminary data.</text>
</comment>
<feature type="compositionally biased region" description="Basic and acidic residues" evidence="1">
    <location>
        <begin position="158"/>
        <end position="167"/>
    </location>
</feature>
<gene>
    <name evidence="3" type="ORF">RRG08_029020</name>
</gene>